<protein>
    <submittedName>
        <fullName evidence="1">Uncharacterized protein</fullName>
    </submittedName>
</protein>
<keyword evidence="2" id="KW-1185">Reference proteome</keyword>
<evidence type="ECO:0000313" key="1">
    <source>
        <dbReference type="EMBL" id="MPC75232.1"/>
    </source>
</evidence>
<accession>A0A5B7HV09</accession>
<evidence type="ECO:0000313" key="2">
    <source>
        <dbReference type="Proteomes" id="UP000324222"/>
    </source>
</evidence>
<dbReference type="AlphaFoldDB" id="A0A5B7HV09"/>
<comment type="caution">
    <text evidence="1">The sequence shown here is derived from an EMBL/GenBank/DDBJ whole genome shotgun (WGS) entry which is preliminary data.</text>
</comment>
<dbReference type="EMBL" id="VSRR010040641">
    <property type="protein sequence ID" value="MPC75232.1"/>
    <property type="molecule type" value="Genomic_DNA"/>
</dbReference>
<reference evidence="1 2" key="1">
    <citation type="submission" date="2019-05" db="EMBL/GenBank/DDBJ databases">
        <title>Another draft genome of Portunus trituberculatus and its Hox gene families provides insights of decapod evolution.</title>
        <authorList>
            <person name="Jeong J.-H."/>
            <person name="Song I."/>
            <person name="Kim S."/>
            <person name="Choi T."/>
            <person name="Kim D."/>
            <person name="Ryu S."/>
            <person name="Kim W."/>
        </authorList>
    </citation>
    <scope>NUCLEOTIDE SEQUENCE [LARGE SCALE GENOMIC DNA]</scope>
    <source>
        <tissue evidence="1">Muscle</tissue>
    </source>
</reference>
<gene>
    <name evidence="1" type="ORF">E2C01_069616</name>
</gene>
<sequence>MVRRRRRRRGSAAGVSVTPPRRLSRVSVSAVCHFANVSAFLLHEIFEWIM</sequence>
<name>A0A5B7HV09_PORTR</name>
<dbReference type="Proteomes" id="UP000324222">
    <property type="component" value="Unassembled WGS sequence"/>
</dbReference>
<proteinExistence type="predicted"/>
<organism evidence="1 2">
    <name type="scientific">Portunus trituberculatus</name>
    <name type="common">Swimming crab</name>
    <name type="synonym">Neptunus trituberculatus</name>
    <dbReference type="NCBI Taxonomy" id="210409"/>
    <lineage>
        <taxon>Eukaryota</taxon>
        <taxon>Metazoa</taxon>
        <taxon>Ecdysozoa</taxon>
        <taxon>Arthropoda</taxon>
        <taxon>Crustacea</taxon>
        <taxon>Multicrustacea</taxon>
        <taxon>Malacostraca</taxon>
        <taxon>Eumalacostraca</taxon>
        <taxon>Eucarida</taxon>
        <taxon>Decapoda</taxon>
        <taxon>Pleocyemata</taxon>
        <taxon>Brachyura</taxon>
        <taxon>Eubrachyura</taxon>
        <taxon>Portunoidea</taxon>
        <taxon>Portunidae</taxon>
        <taxon>Portuninae</taxon>
        <taxon>Portunus</taxon>
    </lineage>
</organism>